<reference evidence="2 3" key="1">
    <citation type="submission" date="2019-07" db="EMBL/GenBank/DDBJ databases">
        <title>Tepidimonas sediminis YIM 72259 draft genome.</title>
        <authorList>
            <person name="Da Costa M.S."/>
            <person name="Froufe H.J.C."/>
            <person name="Egas C."/>
            <person name="Albuquerque L."/>
        </authorList>
    </citation>
    <scope>NUCLEOTIDE SEQUENCE [LARGE SCALE GENOMIC DNA]</scope>
    <source>
        <strain evidence="2 3">YIM 72259</strain>
    </source>
</reference>
<keyword evidence="3" id="KW-1185">Reference proteome</keyword>
<sequence length="214" mass="23298">MRGVETTPTTVSASASAAERPRLITGVVMRREPVRGPMARWQPWRWVLADVQVLAAPPGLATTAWPAPATEAGPVPLEPVAGTSAPEGSQHWGFGGLPVTLHPEDAEGYLLNVTAPAPCFWVLWREPEADDGLPQPLIVTLSYHDAGRWLDAQERVDQVPAPPDVVAWLADYARRHHRPEPKRRARPASFQPLTDRFGQPARISTGAMRRGGPA</sequence>
<dbReference type="InterPro" id="IPR021736">
    <property type="entry name" value="DUF3305"/>
</dbReference>
<name>A0A554WNU4_9BURK</name>
<comment type="caution">
    <text evidence="2">The sequence shown here is derived from an EMBL/GenBank/DDBJ whole genome shotgun (WGS) entry which is preliminary data.</text>
</comment>
<feature type="compositionally biased region" description="Basic residues" evidence="1">
    <location>
        <begin position="176"/>
        <end position="186"/>
    </location>
</feature>
<evidence type="ECO:0000256" key="1">
    <source>
        <dbReference type="SAM" id="MobiDB-lite"/>
    </source>
</evidence>
<dbReference type="Pfam" id="PF11749">
    <property type="entry name" value="DUF3305"/>
    <property type="match status" value="1"/>
</dbReference>
<evidence type="ECO:0008006" key="4">
    <source>
        <dbReference type="Google" id="ProtNLM"/>
    </source>
</evidence>
<organism evidence="2 3">
    <name type="scientific">Tepidimonas sediminis</name>
    <dbReference type="NCBI Taxonomy" id="2588941"/>
    <lineage>
        <taxon>Bacteria</taxon>
        <taxon>Pseudomonadati</taxon>
        <taxon>Pseudomonadota</taxon>
        <taxon>Betaproteobacteria</taxon>
        <taxon>Burkholderiales</taxon>
        <taxon>Tepidimonas</taxon>
    </lineage>
</organism>
<proteinExistence type="predicted"/>
<dbReference type="Proteomes" id="UP000320225">
    <property type="component" value="Unassembled WGS sequence"/>
</dbReference>
<accession>A0A554WNU4</accession>
<gene>
    <name evidence="2" type="ORF">Tsedi_01495</name>
</gene>
<feature type="region of interest" description="Disordered" evidence="1">
    <location>
        <begin position="176"/>
        <end position="214"/>
    </location>
</feature>
<dbReference type="EMBL" id="VJND01000008">
    <property type="protein sequence ID" value="TSE25248.1"/>
    <property type="molecule type" value="Genomic_DNA"/>
</dbReference>
<evidence type="ECO:0000313" key="3">
    <source>
        <dbReference type="Proteomes" id="UP000320225"/>
    </source>
</evidence>
<protein>
    <recommendedName>
        <fullName evidence="4">DUF3305 domain-containing protein</fullName>
    </recommendedName>
</protein>
<evidence type="ECO:0000313" key="2">
    <source>
        <dbReference type="EMBL" id="TSE25248.1"/>
    </source>
</evidence>
<dbReference type="AlphaFoldDB" id="A0A554WNU4"/>